<accession>A0A7K6DUV9</accession>
<dbReference type="Pfam" id="PF25390">
    <property type="entry name" value="WD40_RLD"/>
    <property type="match status" value="1"/>
</dbReference>
<feature type="compositionally biased region" description="Basic and acidic residues" evidence="22">
    <location>
        <begin position="664"/>
        <end position="693"/>
    </location>
</feature>
<dbReference type="Pfam" id="PF00415">
    <property type="entry name" value="RCC1"/>
    <property type="match status" value="1"/>
</dbReference>
<feature type="compositionally biased region" description="Basic residues" evidence="22">
    <location>
        <begin position="643"/>
        <end position="654"/>
    </location>
</feature>
<keyword evidence="15" id="KW-0206">Cytoskeleton</keyword>
<evidence type="ECO:0000256" key="10">
    <source>
        <dbReference type="ARBA" id="ARBA00022737"/>
    </source>
</evidence>
<dbReference type="PROSITE" id="PS00626">
    <property type="entry name" value="RCC1_2"/>
    <property type="match status" value="3"/>
</dbReference>
<evidence type="ECO:0000256" key="18">
    <source>
        <dbReference type="ARBA" id="ARBA00023289"/>
    </source>
</evidence>
<evidence type="ECO:0000256" key="20">
    <source>
        <dbReference type="ARBA" id="ARBA00073293"/>
    </source>
</evidence>
<evidence type="ECO:0000256" key="14">
    <source>
        <dbReference type="ARBA" id="ARBA00023069"/>
    </source>
</evidence>
<dbReference type="InterPro" id="IPR058923">
    <property type="entry name" value="RCC1-like_dom"/>
</dbReference>
<evidence type="ECO:0000256" key="7">
    <source>
        <dbReference type="ARBA" id="ARBA00022553"/>
    </source>
</evidence>
<keyword evidence="12" id="KW-0282">Flagellum</keyword>
<feature type="compositionally biased region" description="Acidic residues" evidence="22">
    <location>
        <begin position="521"/>
        <end position="580"/>
    </location>
</feature>
<evidence type="ECO:0000256" key="15">
    <source>
        <dbReference type="ARBA" id="ARBA00023212"/>
    </source>
</evidence>
<dbReference type="GO" id="GO:0007601">
    <property type="term" value="P:visual perception"/>
    <property type="evidence" value="ECO:0007669"/>
    <property type="project" value="UniProtKB-KW"/>
</dbReference>
<feature type="compositionally biased region" description="Basic and acidic residues" evidence="22">
    <location>
        <begin position="581"/>
        <end position="593"/>
    </location>
</feature>
<organism evidence="24 25">
    <name type="scientific">Origma solitaria</name>
    <dbReference type="NCBI Taxonomy" id="720586"/>
    <lineage>
        <taxon>Eukaryota</taxon>
        <taxon>Metazoa</taxon>
        <taxon>Chordata</taxon>
        <taxon>Craniata</taxon>
        <taxon>Vertebrata</taxon>
        <taxon>Euteleostomi</taxon>
        <taxon>Archelosauria</taxon>
        <taxon>Archosauria</taxon>
        <taxon>Dinosauria</taxon>
        <taxon>Saurischia</taxon>
        <taxon>Theropoda</taxon>
        <taxon>Coelurosauria</taxon>
        <taxon>Aves</taxon>
        <taxon>Neognathae</taxon>
        <taxon>Neoaves</taxon>
        <taxon>Telluraves</taxon>
        <taxon>Australaves</taxon>
        <taxon>Passeriformes</taxon>
        <taxon>Meliphagoidea</taxon>
        <taxon>Acanthizidae</taxon>
        <taxon>Origma</taxon>
    </lineage>
</organism>
<dbReference type="PRINTS" id="PR00633">
    <property type="entry name" value="RCCNDNSATION"/>
</dbReference>
<dbReference type="GO" id="GO:0005929">
    <property type="term" value="C:cilium"/>
    <property type="evidence" value="ECO:0007669"/>
    <property type="project" value="UniProtKB-ARBA"/>
</dbReference>
<feature type="repeat" description="RCC1" evidence="21">
    <location>
        <begin position="152"/>
        <end position="201"/>
    </location>
</feature>
<evidence type="ECO:0000313" key="24">
    <source>
        <dbReference type="EMBL" id="NWV30513.1"/>
    </source>
</evidence>
<evidence type="ECO:0000256" key="8">
    <source>
        <dbReference type="ARBA" id="ARBA00022606"/>
    </source>
</evidence>
<evidence type="ECO:0000256" key="3">
    <source>
        <dbReference type="ARBA" id="ARBA00004555"/>
    </source>
</evidence>
<evidence type="ECO:0000256" key="11">
    <source>
        <dbReference type="ARBA" id="ARBA00022794"/>
    </source>
</evidence>
<keyword evidence="18" id="KW-0636">Prenylation</keyword>
<feature type="repeat" description="RCC1" evidence="21">
    <location>
        <begin position="254"/>
        <end position="306"/>
    </location>
</feature>
<evidence type="ECO:0000256" key="16">
    <source>
        <dbReference type="ARBA" id="ARBA00023273"/>
    </source>
</evidence>
<evidence type="ECO:0000256" key="17">
    <source>
        <dbReference type="ARBA" id="ARBA00023288"/>
    </source>
</evidence>
<dbReference type="GO" id="GO:0005794">
    <property type="term" value="C:Golgi apparatus"/>
    <property type="evidence" value="ECO:0007669"/>
    <property type="project" value="UniProtKB-SubCell"/>
</dbReference>
<keyword evidence="8" id="KW-0716">Sensory transduction</keyword>
<keyword evidence="6" id="KW-0963">Cytoplasm</keyword>
<dbReference type="InterPro" id="IPR009091">
    <property type="entry name" value="RCC1/BLIP-II"/>
</dbReference>
<evidence type="ECO:0000256" key="12">
    <source>
        <dbReference type="ARBA" id="ARBA00022846"/>
    </source>
</evidence>
<keyword evidence="13" id="KW-0333">Golgi apparatus</keyword>
<comment type="subcellular location">
    <subcellularLocation>
        <location evidence="1">Cytoplasm</location>
        <location evidence="1">Cytoskeleton</location>
        <location evidence="1">Cilium basal body</location>
    </subcellularLocation>
    <subcellularLocation>
        <location evidence="4">Cytoplasm</location>
        <location evidence="4">Cytoskeleton</location>
        <location evidence="4">Flagellum axoneme</location>
    </subcellularLocation>
    <subcellularLocation>
        <location evidence="2">Cytoplasm</location>
        <location evidence="2">Cytoskeleton</location>
        <location evidence="2">Microtubule organizing center</location>
        <location evidence="2">Centrosome</location>
    </subcellularLocation>
    <subcellularLocation>
        <location evidence="3">Golgi apparatus</location>
    </subcellularLocation>
</comment>
<evidence type="ECO:0000256" key="9">
    <source>
        <dbReference type="ARBA" id="ARBA00022658"/>
    </source>
</evidence>
<feature type="domain" description="RCC1-like" evidence="23">
    <location>
        <begin position="131"/>
        <end position="357"/>
    </location>
</feature>
<keyword evidence="10" id="KW-0677">Repeat</keyword>
<keyword evidence="14" id="KW-0969">Cilium</keyword>
<dbReference type="OrthoDB" id="10253607at2759"/>
<evidence type="ECO:0000313" key="25">
    <source>
        <dbReference type="Proteomes" id="UP000571324"/>
    </source>
</evidence>
<keyword evidence="16" id="KW-0966">Cell projection</keyword>
<gene>
    <name evidence="24" type="primary">Rpgr</name>
    <name evidence="24" type="ORF">ORISOL_R09524</name>
</gene>
<name>A0A7K6DUV9_9PASS</name>
<dbReference type="Gene3D" id="2.130.10.30">
    <property type="entry name" value="Regulator of chromosome condensation 1/beta-lactamase-inhibitor protein II"/>
    <property type="match status" value="1"/>
</dbReference>
<feature type="compositionally biased region" description="Polar residues" evidence="22">
    <location>
        <begin position="694"/>
        <end position="710"/>
    </location>
</feature>
<keyword evidence="5" id="KW-0488">Methylation</keyword>
<feature type="region of interest" description="Disordered" evidence="22">
    <location>
        <begin position="442"/>
        <end position="489"/>
    </location>
</feature>
<feature type="region of interest" description="Disordered" evidence="22">
    <location>
        <begin position="514"/>
        <end position="710"/>
    </location>
</feature>
<keyword evidence="11" id="KW-0970">Cilium biogenesis/degradation</keyword>
<dbReference type="GO" id="GO:0005813">
    <property type="term" value="C:centrosome"/>
    <property type="evidence" value="ECO:0007669"/>
    <property type="project" value="UniProtKB-SubCell"/>
</dbReference>
<feature type="repeat" description="RCC1" evidence="21">
    <location>
        <begin position="202"/>
        <end position="254"/>
    </location>
</feature>
<evidence type="ECO:0000256" key="13">
    <source>
        <dbReference type="ARBA" id="ARBA00023034"/>
    </source>
</evidence>
<feature type="repeat" description="RCC1" evidence="21">
    <location>
        <begin position="99"/>
        <end position="151"/>
    </location>
</feature>
<keyword evidence="19" id="KW-0844">Vision</keyword>
<feature type="compositionally biased region" description="Acidic residues" evidence="22">
    <location>
        <begin position="473"/>
        <end position="482"/>
    </location>
</feature>
<feature type="non-terminal residue" evidence="24">
    <location>
        <position position="1"/>
    </location>
</feature>
<feature type="compositionally biased region" description="Polar residues" evidence="22">
    <location>
        <begin position="623"/>
        <end position="639"/>
    </location>
</feature>
<dbReference type="GO" id="GO:0005085">
    <property type="term" value="F:guanyl-nucleotide exchange factor activity"/>
    <property type="evidence" value="ECO:0007669"/>
    <property type="project" value="UniProtKB-KW"/>
</dbReference>
<dbReference type="EMBL" id="VZRL01012168">
    <property type="protein sequence ID" value="NWV30513.1"/>
    <property type="molecule type" value="Genomic_DNA"/>
</dbReference>
<dbReference type="SUPFAM" id="SSF50985">
    <property type="entry name" value="RCC1/BLIP-II"/>
    <property type="match status" value="1"/>
</dbReference>
<dbReference type="FunFam" id="2.130.10.30:FF:000013">
    <property type="entry name" value="Retinitis pigmentosa GTPase regulator isoform 1"/>
    <property type="match status" value="1"/>
</dbReference>
<keyword evidence="7" id="KW-0597">Phosphoprotein</keyword>
<feature type="repeat" description="RCC1" evidence="21">
    <location>
        <begin position="47"/>
        <end position="98"/>
    </location>
</feature>
<evidence type="ECO:0000256" key="22">
    <source>
        <dbReference type="SAM" id="MobiDB-lite"/>
    </source>
</evidence>
<dbReference type="PANTHER" id="PTHR22872:SF9">
    <property type="entry name" value="X-LINKED RETINITIS PIGMENTOSA GTPASE REGULATOR"/>
    <property type="match status" value="1"/>
</dbReference>
<keyword evidence="9" id="KW-0344">Guanine-nucleotide releasing factor</keyword>
<evidence type="ECO:0000256" key="1">
    <source>
        <dbReference type="ARBA" id="ARBA00004120"/>
    </source>
</evidence>
<dbReference type="InterPro" id="IPR000408">
    <property type="entry name" value="Reg_chr_condens"/>
</dbReference>
<keyword evidence="25" id="KW-1185">Reference proteome</keyword>
<feature type="compositionally biased region" description="Basic and acidic residues" evidence="22">
    <location>
        <begin position="452"/>
        <end position="472"/>
    </location>
</feature>
<proteinExistence type="predicted"/>
<dbReference type="PANTHER" id="PTHR22872">
    <property type="entry name" value="BTK-BINDING PROTEIN-RELATED"/>
    <property type="match status" value="1"/>
</dbReference>
<evidence type="ECO:0000256" key="19">
    <source>
        <dbReference type="ARBA" id="ARBA00023305"/>
    </source>
</evidence>
<dbReference type="Proteomes" id="UP000571324">
    <property type="component" value="Unassembled WGS sequence"/>
</dbReference>
<sequence length="710" mass="78354">VLESGAVFTFGKSKFAEDIPSKFWFKNDKPVLISCGDEHSAIITGKGKLYMFGSNDWGQLGLGSKNTVSKPTCVKDLKPEKPKLAVCGRNHTLVYTEKGNVYAAGGNSEGQLGLGDTEERTTFHLISFFTNQHKIKQLSAGSYTSAAVTEDGQLFVWGDNSEGQIGLANEASVCIPCKVDVGKPISSVSCGYYHSALITGDGELYTFGEPANGKLGLLPEQLKNNRVPQPVQGIMEKVNKVACGGEHTVVLTETDVYTFGLGQYGQLGHGTFVFESSVPKSVKPLKRHKIRNISCGENHTAVIAENGLMFTFGDGRHGKLGFGEESFTNLFDPTLCYNFLKFTVLLVACGGCHMLVFAAPRPKGSEVLLEDLYEPRLTAIIPKMSGDFVLANTLQLSAARIRRRERERSPEQFLRMAQTLPPMGESFLKSSLPVTSNTSPFCFSTTNLPKSKSVEDGDQGKEKNHQKDKPDEVPAEQDSDNENIDRNLGDTTDILNMTHAMKLNHGDWTLKLSPLQKQKEDEEEEGAEEEGDEEEGEEEEEVEEGEEGGQEEEEEEEGEGEEGEEEEGEEDETEEEEEKIEEEKHSKTPEGEKSSNSTVETGETEETTQKETIIQQEKESTDNHTVNNSSENTDDQNTGGTVGRKKFSLFKRKPLTGQKNVCSSKEDRSENTLQSEEKEKEGLSGEDSKDENQNHTLENSSETVTNQDRR</sequence>
<dbReference type="InterPro" id="IPR051625">
    <property type="entry name" value="Signaling_Regulatory_Domain"/>
</dbReference>
<evidence type="ECO:0000256" key="6">
    <source>
        <dbReference type="ARBA" id="ARBA00022490"/>
    </source>
</evidence>
<feature type="non-terminal residue" evidence="24">
    <location>
        <position position="710"/>
    </location>
</feature>
<dbReference type="AlphaFoldDB" id="A0A7K6DUV9"/>
<protein>
    <recommendedName>
        <fullName evidence="20">X-linked retinitis pigmentosa GTPase regulator</fullName>
    </recommendedName>
</protein>
<evidence type="ECO:0000256" key="2">
    <source>
        <dbReference type="ARBA" id="ARBA00004300"/>
    </source>
</evidence>
<evidence type="ECO:0000256" key="21">
    <source>
        <dbReference type="PROSITE-ProRule" id="PRU00235"/>
    </source>
</evidence>
<evidence type="ECO:0000259" key="23">
    <source>
        <dbReference type="Pfam" id="PF25390"/>
    </source>
</evidence>
<evidence type="ECO:0000256" key="4">
    <source>
        <dbReference type="ARBA" id="ARBA00004611"/>
    </source>
</evidence>
<keyword evidence="17" id="KW-0449">Lipoprotein</keyword>
<comment type="caution">
    <text evidence="24">The sequence shown here is derived from an EMBL/GenBank/DDBJ whole genome shotgun (WGS) entry which is preliminary data.</text>
</comment>
<feature type="repeat" description="RCC1" evidence="21">
    <location>
        <begin position="307"/>
        <end position="360"/>
    </location>
</feature>
<evidence type="ECO:0000256" key="5">
    <source>
        <dbReference type="ARBA" id="ARBA00022481"/>
    </source>
</evidence>
<dbReference type="GO" id="GO:0030030">
    <property type="term" value="P:cell projection organization"/>
    <property type="evidence" value="ECO:0007669"/>
    <property type="project" value="UniProtKB-KW"/>
</dbReference>
<reference evidence="24 25" key="1">
    <citation type="submission" date="2019-09" db="EMBL/GenBank/DDBJ databases">
        <title>Bird 10,000 Genomes (B10K) Project - Family phase.</title>
        <authorList>
            <person name="Zhang G."/>
        </authorList>
    </citation>
    <scope>NUCLEOTIDE SEQUENCE [LARGE SCALE GENOMIC DNA]</scope>
    <source>
        <strain evidence="24">B10K-DU-029-52</strain>
    </source>
</reference>
<dbReference type="PROSITE" id="PS50012">
    <property type="entry name" value="RCC1_3"/>
    <property type="match status" value="6"/>
</dbReference>